<dbReference type="SMART" id="SM00726">
    <property type="entry name" value="UIM"/>
    <property type="match status" value="2"/>
</dbReference>
<feature type="compositionally biased region" description="Low complexity" evidence="7">
    <location>
        <begin position="874"/>
        <end position="890"/>
    </location>
</feature>
<evidence type="ECO:0000256" key="7">
    <source>
        <dbReference type="SAM" id="MobiDB-lite"/>
    </source>
</evidence>
<evidence type="ECO:0000313" key="10">
    <source>
        <dbReference type="Proteomes" id="UP000033140"/>
    </source>
</evidence>
<dbReference type="STRING" id="698492.A0A0E9NGZ2"/>
<proteinExistence type="inferred from homology"/>
<keyword evidence="6" id="KW-0446">Lipid-binding</keyword>
<feature type="compositionally biased region" description="Basic and acidic residues" evidence="7">
    <location>
        <begin position="708"/>
        <end position="726"/>
    </location>
</feature>
<dbReference type="InterPro" id="IPR011021">
    <property type="entry name" value="Arrestin-like_N"/>
</dbReference>
<dbReference type="CDD" id="cd16991">
    <property type="entry name" value="ENTH_Ent1_Ent2"/>
    <property type="match status" value="1"/>
</dbReference>
<dbReference type="FunFam" id="1.25.40.90:FF:000006">
    <property type="entry name" value="Clathrin interactor 1"/>
    <property type="match status" value="1"/>
</dbReference>
<reference evidence="9 10" key="1">
    <citation type="journal article" date="2011" name="J. Gen. Appl. Microbiol.">
        <title>Draft genome sequencing of the enigmatic yeast Saitoella complicata.</title>
        <authorList>
            <person name="Nishida H."/>
            <person name="Hamamoto M."/>
            <person name="Sugiyama J."/>
        </authorList>
    </citation>
    <scope>NUCLEOTIDE SEQUENCE [LARGE SCALE GENOMIC DNA]</scope>
    <source>
        <strain evidence="9 10">NRRL Y-17804</strain>
    </source>
</reference>
<dbReference type="PROSITE" id="PS50942">
    <property type="entry name" value="ENTH"/>
    <property type="match status" value="1"/>
</dbReference>
<dbReference type="Gene3D" id="2.60.40.640">
    <property type="match status" value="1"/>
</dbReference>
<dbReference type="GO" id="GO:0030276">
    <property type="term" value="F:clathrin binding"/>
    <property type="evidence" value="ECO:0007669"/>
    <property type="project" value="TreeGrafter"/>
</dbReference>
<dbReference type="GO" id="GO:0006897">
    <property type="term" value="P:endocytosis"/>
    <property type="evidence" value="ECO:0007669"/>
    <property type="project" value="TreeGrafter"/>
</dbReference>
<keyword evidence="10" id="KW-1185">Reference proteome</keyword>
<reference evidence="9 10" key="3">
    <citation type="journal article" date="2015" name="Genome Announc.">
        <title>Draft Genome Sequence of the Archiascomycetous Yeast Saitoella complicata.</title>
        <authorList>
            <person name="Yamauchi K."/>
            <person name="Kondo S."/>
            <person name="Hamamoto M."/>
            <person name="Takahashi Y."/>
            <person name="Ogura Y."/>
            <person name="Hayashi T."/>
            <person name="Nishida H."/>
        </authorList>
    </citation>
    <scope>NUCLEOTIDE SEQUENCE [LARGE SCALE GENOMIC DNA]</scope>
    <source>
        <strain evidence="9 10">NRRL Y-17804</strain>
    </source>
</reference>
<dbReference type="InterPro" id="IPR003903">
    <property type="entry name" value="UIM_dom"/>
</dbReference>
<organism evidence="9 10">
    <name type="scientific">Saitoella complicata (strain BCRC 22490 / CBS 7301 / JCM 7358 / NBRC 10748 / NRRL Y-17804)</name>
    <dbReference type="NCBI Taxonomy" id="698492"/>
    <lineage>
        <taxon>Eukaryota</taxon>
        <taxon>Fungi</taxon>
        <taxon>Dikarya</taxon>
        <taxon>Ascomycota</taxon>
        <taxon>Taphrinomycotina</taxon>
        <taxon>Taphrinomycotina incertae sedis</taxon>
        <taxon>Saitoella</taxon>
    </lineage>
</organism>
<dbReference type="GO" id="GO:0005768">
    <property type="term" value="C:endosome"/>
    <property type="evidence" value="ECO:0007669"/>
    <property type="project" value="TreeGrafter"/>
</dbReference>
<dbReference type="PROSITE" id="PS50330">
    <property type="entry name" value="UIM"/>
    <property type="match status" value="2"/>
</dbReference>
<dbReference type="GO" id="GO:0005543">
    <property type="term" value="F:phospholipid binding"/>
    <property type="evidence" value="ECO:0007669"/>
    <property type="project" value="TreeGrafter"/>
</dbReference>
<feature type="region of interest" description="Disordered" evidence="7">
    <location>
        <begin position="846"/>
        <end position="917"/>
    </location>
</feature>
<dbReference type="Pfam" id="PF02809">
    <property type="entry name" value="UIM"/>
    <property type="match status" value="2"/>
</dbReference>
<dbReference type="AlphaFoldDB" id="A0A0E9NGZ2"/>
<dbReference type="EMBL" id="BACD03000018">
    <property type="protein sequence ID" value="GAO48936.1"/>
    <property type="molecule type" value="Genomic_DNA"/>
</dbReference>
<comment type="caution">
    <text evidence="9">The sequence shown here is derived from an EMBL/GenBank/DDBJ whole genome shotgun (WGS) entry which is preliminary data.</text>
</comment>
<evidence type="ECO:0000256" key="1">
    <source>
        <dbReference type="ARBA" id="ARBA00004170"/>
    </source>
</evidence>
<evidence type="ECO:0000313" key="9">
    <source>
        <dbReference type="EMBL" id="GAO48936.1"/>
    </source>
</evidence>
<keyword evidence="5" id="KW-0597">Phosphoprotein</keyword>
<feature type="compositionally biased region" description="Polar residues" evidence="7">
    <location>
        <begin position="891"/>
        <end position="917"/>
    </location>
</feature>
<dbReference type="CDD" id="cd22952">
    <property type="entry name" value="ART10-like"/>
    <property type="match status" value="1"/>
</dbReference>
<feature type="domain" description="ENTH" evidence="8">
    <location>
        <begin position="534"/>
        <end position="666"/>
    </location>
</feature>
<evidence type="ECO:0000256" key="3">
    <source>
        <dbReference type="ARBA" id="ARBA00010130"/>
    </source>
</evidence>
<dbReference type="InterPro" id="IPR013809">
    <property type="entry name" value="ENTH"/>
</dbReference>
<dbReference type="Gene3D" id="1.25.40.90">
    <property type="match status" value="1"/>
</dbReference>
<dbReference type="SUPFAM" id="SSF81296">
    <property type="entry name" value="E set domains"/>
    <property type="match status" value="1"/>
</dbReference>
<dbReference type="GO" id="GO:0030125">
    <property type="term" value="C:clathrin vesicle coat"/>
    <property type="evidence" value="ECO:0007669"/>
    <property type="project" value="TreeGrafter"/>
</dbReference>
<evidence type="ECO:0000256" key="2">
    <source>
        <dbReference type="ARBA" id="ARBA00004496"/>
    </source>
</evidence>
<reference evidence="9 10" key="2">
    <citation type="journal article" date="2014" name="J. Gen. Appl. Microbiol.">
        <title>The early diverging ascomycetous budding yeast Saitoella complicata has three histone deacetylases belonging to the Clr6, Hos2, and Rpd3 lineages.</title>
        <authorList>
            <person name="Nishida H."/>
            <person name="Matsumoto T."/>
            <person name="Kondo S."/>
            <person name="Hamamoto M."/>
            <person name="Yoshikawa H."/>
        </authorList>
    </citation>
    <scope>NUCLEOTIDE SEQUENCE [LARGE SCALE GENOMIC DNA]</scope>
    <source>
        <strain evidence="9 10">NRRL Y-17804</strain>
    </source>
</reference>
<name>A0A0E9NGZ2_SAICN</name>
<evidence type="ECO:0000256" key="5">
    <source>
        <dbReference type="ARBA" id="ARBA00022553"/>
    </source>
</evidence>
<dbReference type="SMART" id="SM00273">
    <property type="entry name" value="ENTH"/>
    <property type="match status" value="1"/>
</dbReference>
<gene>
    <name evidence="9" type="ORF">G7K_3097-t2</name>
</gene>
<evidence type="ECO:0000256" key="6">
    <source>
        <dbReference type="ARBA" id="ARBA00023121"/>
    </source>
</evidence>
<feature type="compositionally biased region" description="Basic and acidic residues" evidence="7">
    <location>
        <begin position="663"/>
        <end position="682"/>
    </location>
</feature>
<dbReference type="GO" id="GO:0005886">
    <property type="term" value="C:plasma membrane"/>
    <property type="evidence" value="ECO:0007669"/>
    <property type="project" value="TreeGrafter"/>
</dbReference>
<dbReference type="InterPro" id="IPR008942">
    <property type="entry name" value="ENTH_VHS"/>
</dbReference>
<feature type="region of interest" description="Disordered" evidence="7">
    <location>
        <begin position="1026"/>
        <end position="1090"/>
    </location>
</feature>
<dbReference type="GO" id="GO:0180020">
    <property type="term" value="F:membrane bending activity"/>
    <property type="evidence" value="ECO:0007669"/>
    <property type="project" value="UniProtKB-ARBA"/>
</dbReference>
<sequence length="1090" mass="120109">MSVKIQLKDQGKTFTNLDYVEGTVLLDLRTDEDIEKVTVKLEGVSRSVVMAPRRPGDRKEKPYVEIHKLLHREQVVFPPADIRSLQTTSSGSFTLPTGQYTYPFRLRIPINHSCTEAPPPKTGAFSLNNLASTSKGITTVSTPLSHVKAILPPSVAGGEDCFVKYFVKVTVSKKAFYKANYRAYDPFIFLPIEPPRPVPQGGLQVFARKEEQFGKKKGGFFAALRGGGGNGVSGSVMVEARLPNPPVLTPTIPTDLVIMLNSAQEATVADLQLRLLSTTRITAHGHPVKQTHALKLPTPHPLHTSGARTLTMKVMLPDSVVPTFRTCNLERGYVLEVTVMVESAGQVSPVTLVMGIQVFSGMKPPAGLVARDRNGKAQAAAPAYPLRPATGSGKEGLSPALPERPPPMPARPSQQGKAAEAAAETQAVPVDNVEAEVQLPPTYDEVLTERLEGEVGVGQGERRRLAVPPEYYRHVEDAERVTPAAAISEKRPTKDHLIPIVSQDGISRPGRDALSVRSPLSRLSDEWLLTAGCRKNMKYSDIQVKVREATSNEEWGPSGADMNEIAQLTFNHNDLLEVMDMLDKRMNDKGKNWRHVFKALTVLDYIVHSGSENVVNWAKDNLYIIKTLREFQYVDEEAKDQGANVRQKAKDLTALLQDDERLRAERKNRSHMRDRLSSRNDDFSAFAGRESQRPRRQRTARDDDDDEEMRRAIEESKRLAELEARGSRPAPVAGDEDDDLQRALKLSKEEEERRQVELNSNTAATLFDDTFDQPTTMHGAQGYQQGPAVDFFGNPYGQQAEFQQPQYTGYVQPQQTAFMQPDQTGYQQQQFGYDQYQQPVQQPQYVGVQPTGYNNPYAQQQQQQQVMPQPTGSNNPYAQANQPQAIAPQPTGSNNPFAQFGQVSQAPRPQSANAGKPSLNSLQMIQEEERQREEQARQDDPRYAKLASLIGAGNASGLDTFGNTGDLRLPSQHTAAAYVNSAGRGGLNNPFLSGQVTGAVTQRPLQPTMTGVASNVYTSNAGFNAQNGGAFGQSPFGAPQQQQQQQQQQYGMQAQATGYAQPQQQQAFGQQQWGQQQQGGHQQSGSLIDL</sequence>
<comment type="subcellular location">
    <subcellularLocation>
        <location evidence="2">Cytoplasm</location>
    </subcellularLocation>
    <subcellularLocation>
        <location evidence="1">Membrane</location>
        <topology evidence="1">Peripheral membrane protein</topology>
    </subcellularLocation>
</comment>
<feature type="region of interest" description="Disordered" evidence="7">
    <location>
        <begin position="777"/>
        <end position="796"/>
    </location>
</feature>
<keyword evidence="4" id="KW-0963">Cytoplasm</keyword>
<comment type="similarity">
    <text evidence="3">Belongs to the epsin family.</text>
</comment>
<feature type="region of interest" description="Disordered" evidence="7">
    <location>
        <begin position="663"/>
        <end position="739"/>
    </location>
</feature>
<dbReference type="GO" id="GO:0007015">
    <property type="term" value="P:actin filament organization"/>
    <property type="evidence" value="ECO:0007669"/>
    <property type="project" value="TreeGrafter"/>
</dbReference>
<dbReference type="Proteomes" id="UP000033140">
    <property type="component" value="Unassembled WGS sequence"/>
</dbReference>
<dbReference type="InterPro" id="IPR014756">
    <property type="entry name" value="Ig_E-set"/>
</dbReference>
<dbReference type="InterPro" id="IPR014752">
    <property type="entry name" value="Arrestin-like_C"/>
</dbReference>
<protein>
    <recommendedName>
        <fullName evidence="8">ENTH domain-containing protein</fullName>
    </recommendedName>
</protein>
<evidence type="ECO:0000256" key="4">
    <source>
        <dbReference type="ARBA" id="ARBA00022490"/>
    </source>
</evidence>
<evidence type="ECO:0000259" key="8">
    <source>
        <dbReference type="PROSITE" id="PS50942"/>
    </source>
</evidence>
<accession>A0A0E9NGZ2</accession>
<dbReference type="PANTHER" id="PTHR12276:SF110">
    <property type="entry name" value="EPSIN-1-RELATED"/>
    <property type="match status" value="1"/>
</dbReference>
<dbReference type="Pfam" id="PF00339">
    <property type="entry name" value="Arrestin_N"/>
    <property type="match status" value="1"/>
</dbReference>
<feature type="region of interest" description="Disordered" evidence="7">
    <location>
        <begin position="382"/>
        <end position="429"/>
    </location>
</feature>
<dbReference type="SUPFAM" id="SSF48464">
    <property type="entry name" value="ENTH/VHS domain"/>
    <property type="match status" value="1"/>
</dbReference>
<dbReference type="PANTHER" id="PTHR12276">
    <property type="entry name" value="EPSIN/ENT-RELATED"/>
    <property type="match status" value="1"/>
</dbReference>
<dbReference type="Pfam" id="PF01417">
    <property type="entry name" value="ENTH"/>
    <property type="match status" value="1"/>
</dbReference>